<dbReference type="Proteomes" id="UP000701680">
    <property type="component" value="Unassembled WGS sequence"/>
</dbReference>
<proteinExistence type="predicted"/>
<evidence type="ECO:0000313" key="10">
    <source>
        <dbReference type="Proteomes" id="UP000701680"/>
    </source>
</evidence>
<dbReference type="PANTHER" id="PTHR14948">
    <property type="entry name" value="NG5"/>
    <property type="match status" value="1"/>
</dbReference>
<accession>A0A850HM84</accession>
<reference evidence="9 10" key="1">
    <citation type="journal article" date="2020" name="Cell Host Microbe">
        <title>Functional and Genomic Variation between Human-Derived Isolates of Lachnospiraceae Reveals Inter- and Intra-Species Diversity.</title>
        <authorList>
            <person name="Sorbara M.T."/>
            <person name="Littmann E.R."/>
            <person name="Fontana E."/>
            <person name="Moody T.U."/>
            <person name="Kohout C.E."/>
            <person name="Gjonbalaj M."/>
            <person name="Eaton V."/>
            <person name="Seok R."/>
            <person name="Leiner I.M."/>
            <person name="Pamer E.G."/>
        </authorList>
    </citation>
    <scope>NUCLEOTIDE SEQUENCE [LARGE SCALE GENOMIC DNA]</scope>
    <source>
        <strain evidence="8 9">MSK.17.11</strain>
        <strain evidence="7 10">MSK.17.38</strain>
    </source>
</reference>
<dbReference type="PANTHER" id="PTHR14948:SF25">
    <property type="entry name" value="DUF4190 DOMAIN-CONTAINING PROTEIN"/>
    <property type="match status" value="1"/>
</dbReference>
<evidence type="ECO:0000256" key="1">
    <source>
        <dbReference type="ARBA" id="ARBA00004370"/>
    </source>
</evidence>
<sequence length="376" mass="40414">MKCKFCRNDVPDGAKICPTCGSVVEPENMSAAENQGEGNPNAEGTASSAQGDFGYQYGAPDQGMNGQNNYNQQGYNQQGYNQQGYNQQGYGQPGKPVNGTPYMIFSILATLLCCLPLGIAGIVYASRINSLQRSGDYAGAQAAAKKARLFTIISAVIGLVGSIIYGVFVFKAASEEVPSTVISDDFAEEDLDDQPDADEGKKPAAKPAEASDELGANWDSYTVQINDTVLTLPCTVEDLEATGLKLDTEDTPEEYVVNPGEYTLAYFESGDDELMVHLVNMTDGTQTAKECLVGGISVDEYMIDDGGFSVVFPGGITIGTGKADVVEAYGATEEVYEGDSLHMYTWYAEDSYFKNCEIDFDAETELVQGMNLTCYE</sequence>
<feature type="transmembrane region" description="Helical" evidence="6">
    <location>
        <begin position="147"/>
        <end position="170"/>
    </location>
</feature>
<evidence type="ECO:0000256" key="3">
    <source>
        <dbReference type="ARBA" id="ARBA00022989"/>
    </source>
</evidence>
<evidence type="ECO:0000313" key="7">
    <source>
        <dbReference type="EMBL" id="NSK15023.1"/>
    </source>
</evidence>
<dbReference type="EMBL" id="JAAITX010000006">
    <property type="protein sequence ID" value="NVH58797.1"/>
    <property type="molecule type" value="Genomic_DNA"/>
</dbReference>
<gene>
    <name evidence="8" type="ORF">G5A66_09105</name>
    <name evidence="7" type="ORF">G5A75_09125</name>
</gene>
<name>A0A850HM84_9FIRM</name>
<feature type="compositionally biased region" description="Acidic residues" evidence="5">
    <location>
        <begin position="185"/>
        <end position="197"/>
    </location>
</feature>
<dbReference type="InterPro" id="IPR007593">
    <property type="entry name" value="CD225/Dispanin_fam"/>
</dbReference>
<evidence type="ECO:0000256" key="6">
    <source>
        <dbReference type="SAM" id="Phobius"/>
    </source>
</evidence>
<comment type="caution">
    <text evidence="8">The sequence shown here is derived from an EMBL/GenBank/DDBJ whole genome shotgun (WGS) entry which is preliminary data.</text>
</comment>
<organism evidence="8 9">
    <name type="scientific">Dorea phocaeensis</name>
    <dbReference type="NCBI Taxonomy" id="2040291"/>
    <lineage>
        <taxon>Bacteria</taxon>
        <taxon>Bacillati</taxon>
        <taxon>Bacillota</taxon>
        <taxon>Clostridia</taxon>
        <taxon>Lachnospirales</taxon>
        <taxon>Lachnospiraceae</taxon>
        <taxon>Dorea</taxon>
    </lineage>
</organism>
<dbReference type="Pfam" id="PF04505">
    <property type="entry name" value="CD225"/>
    <property type="match status" value="1"/>
</dbReference>
<feature type="region of interest" description="Disordered" evidence="5">
    <location>
        <begin position="66"/>
        <end position="92"/>
    </location>
</feature>
<evidence type="ECO:0000256" key="5">
    <source>
        <dbReference type="SAM" id="MobiDB-lite"/>
    </source>
</evidence>
<dbReference type="RefSeq" id="WP_173814868.1">
    <property type="nucleotide sequence ID" value="NZ_JAAITX010000006.1"/>
</dbReference>
<evidence type="ECO:0000313" key="9">
    <source>
        <dbReference type="Proteomes" id="UP000528555"/>
    </source>
</evidence>
<dbReference type="InterPro" id="IPR051423">
    <property type="entry name" value="CD225/Dispanin"/>
</dbReference>
<dbReference type="EMBL" id="JAAIUO010000006">
    <property type="protein sequence ID" value="NSK15023.1"/>
    <property type="molecule type" value="Genomic_DNA"/>
</dbReference>
<comment type="subcellular location">
    <subcellularLocation>
        <location evidence="1">Membrane</location>
    </subcellularLocation>
</comment>
<dbReference type="Proteomes" id="UP000528555">
    <property type="component" value="Unassembled WGS sequence"/>
</dbReference>
<reference evidence="8" key="2">
    <citation type="submission" date="2020-02" db="EMBL/GenBank/DDBJ databases">
        <authorList>
            <person name="Littmann E."/>
            <person name="Sorbara M."/>
        </authorList>
    </citation>
    <scope>NUCLEOTIDE SEQUENCE</scope>
    <source>
        <strain evidence="8">MSK.17.11</strain>
        <strain evidence="7">MSK.17.38</strain>
    </source>
</reference>
<dbReference type="AlphaFoldDB" id="A0A850HM84"/>
<feature type="compositionally biased region" description="Polar residues" evidence="5">
    <location>
        <begin position="31"/>
        <end position="50"/>
    </location>
</feature>
<dbReference type="GO" id="GO:0016020">
    <property type="term" value="C:membrane"/>
    <property type="evidence" value="ECO:0007669"/>
    <property type="project" value="UniProtKB-SubCell"/>
</dbReference>
<keyword evidence="3 6" id="KW-1133">Transmembrane helix</keyword>
<evidence type="ECO:0000313" key="8">
    <source>
        <dbReference type="EMBL" id="NVH58797.1"/>
    </source>
</evidence>
<protein>
    <recommendedName>
        <fullName evidence="11">Interferon-induced transmembrane protein</fullName>
    </recommendedName>
</protein>
<feature type="transmembrane region" description="Helical" evidence="6">
    <location>
        <begin position="102"/>
        <end position="126"/>
    </location>
</feature>
<keyword evidence="4 6" id="KW-0472">Membrane</keyword>
<keyword evidence="9" id="KW-1185">Reference proteome</keyword>
<evidence type="ECO:0008006" key="11">
    <source>
        <dbReference type="Google" id="ProtNLM"/>
    </source>
</evidence>
<feature type="compositionally biased region" description="Low complexity" evidence="5">
    <location>
        <begin position="66"/>
        <end position="90"/>
    </location>
</feature>
<evidence type="ECO:0000256" key="2">
    <source>
        <dbReference type="ARBA" id="ARBA00022692"/>
    </source>
</evidence>
<keyword evidence="2 6" id="KW-0812">Transmembrane</keyword>
<feature type="region of interest" description="Disordered" evidence="5">
    <location>
        <begin position="30"/>
        <end position="52"/>
    </location>
</feature>
<evidence type="ECO:0000256" key="4">
    <source>
        <dbReference type="ARBA" id="ARBA00023136"/>
    </source>
</evidence>
<feature type="region of interest" description="Disordered" evidence="5">
    <location>
        <begin position="183"/>
        <end position="210"/>
    </location>
</feature>